<dbReference type="PANTHER" id="PTHR48081">
    <property type="entry name" value="AB HYDROLASE SUPERFAMILY PROTEIN C4A8.06C"/>
    <property type="match status" value="1"/>
</dbReference>
<dbReference type="InterPro" id="IPR050300">
    <property type="entry name" value="GDXG_lipolytic_enzyme"/>
</dbReference>
<keyword evidence="5" id="KW-1185">Reference proteome</keyword>
<evidence type="ECO:0000313" key="4">
    <source>
        <dbReference type="EMBL" id="KIJ59491.1"/>
    </source>
</evidence>
<dbReference type="InterPro" id="IPR029058">
    <property type="entry name" value="AB_hydrolase_fold"/>
</dbReference>
<dbReference type="OrthoDB" id="2152029at2759"/>
<dbReference type="GO" id="GO:0016787">
    <property type="term" value="F:hydrolase activity"/>
    <property type="evidence" value="ECO:0007669"/>
    <property type="project" value="UniProtKB-KW"/>
</dbReference>
<accession>A0A0C9W8R8</accession>
<proteinExistence type="predicted"/>
<dbReference type="HOGENOM" id="CLU_019364_1_0_1"/>
<feature type="domain" description="Alpha/beta hydrolase fold-3" evidence="3">
    <location>
        <begin position="140"/>
        <end position="373"/>
    </location>
</feature>
<feature type="transmembrane region" description="Helical" evidence="2">
    <location>
        <begin position="12"/>
        <end position="30"/>
    </location>
</feature>
<keyword evidence="2" id="KW-0472">Membrane</keyword>
<gene>
    <name evidence="4" type="ORF">HYDPIDRAFT_33178</name>
</gene>
<keyword evidence="1" id="KW-0378">Hydrolase</keyword>
<dbReference type="Proteomes" id="UP000053820">
    <property type="component" value="Unassembled WGS sequence"/>
</dbReference>
<protein>
    <recommendedName>
        <fullName evidence="3">Alpha/beta hydrolase fold-3 domain-containing protein</fullName>
    </recommendedName>
</protein>
<dbReference type="PANTHER" id="PTHR48081:SF26">
    <property type="entry name" value="ALPHA_BETA HYDROLASE FOLD-3 DOMAIN-CONTAINING PROTEIN"/>
    <property type="match status" value="1"/>
</dbReference>
<evidence type="ECO:0000259" key="3">
    <source>
        <dbReference type="Pfam" id="PF07859"/>
    </source>
</evidence>
<dbReference type="Gene3D" id="3.40.50.1820">
    <property type="entry name" value="alpha/beta hydrolase"/>
    <property type="match status" value="1"/>
</dbReference>
<dbReference type="InterPro" id="IPR013094">
    <property type="entry name" value="AB_hydrolase_3"/>
</dbReference>
<evidence type="ECO:0000256" key="1">
    <source>
        <dbReference type="ARBA" id="ARBA00022801"/>
    </source>
</evidence>
<dbReference type="AlphaFoldDB" id="A0A0C9W8R8"/>
<reference evidence="4 5" key="1">
    <citation type="submission" date="2014-04" db="EMBL/GenBank/DDBJ databases">
        <title>Evolutionary Origins and Diversification of the Mycorrhizal Mutualists.</title>
        <authorList>
            <consortium name="DOE Joint Genome Institute"/>
            <consortium name="Mycorrhizal Genomics Consortium"/>
            <person name="Kohler A."/>
            <person name="Kuo A."/>
            <person name="Nagy L.G."/>
            <person name="Floudas D."/>
            <person name="Copeland A."/>
            <person name="Barry K.W."/>
            <person name="Cichocki N."/>
            <person name="Veneault-Fourrey C."/>
            <person name="LaButti K."/>
            <person name="Lindquist E.A."/>
            <person name="Lipzen A."/>
            <person name="Lundell T."/>
            <person name="Morin E."/>
            <person name="Murat C."/>
            <person name="Riley R."/>
            <person name="Ohm R."/>
            <person name="Sun H."/>
            <person name="Tunlid A."/>
            <person name="Henrissat B."/>
            <person name="Grigoriev I.V."/>
            <person name="Hibbett D.S."/>
            <person name="Martin F."/>
        </authorList>
    </citation>
    <scope>NUCLEOTIDE SEQUENCE [LARGE SCALE GENOMIC DNA]</scope>
    <source>
        <strain evidence="4 5">MD-312</strain>
    </source>
</reference>
<sequence>MFEFRRQPLKALYILYTVITVPSVRVPYWIITSILPAWRPRKRWTLYRTLNVYALQAAVKFVFATGAFTGDAPEKSQRNADKLGFVWVEPLPAELVRGDVTEAALVNDVSPAQVHGYWVGKGVGNGSHARKAKSGEKVLYHFHGGGFVFGSSHPNDQHNCQVTALVKECSSTFERAFSLDYRLSSAAPFVQANPFPAALLDTLSGYRYLVETVGFQPHNIVVCGDSAGGQLALSLTRYLIRESIPSLPPPGALVLVSPSVDWACTDLGNPSCSTRANASSDFLAPLFENGYIVRCLLGSLPYEEIHNNAWFSPASLRISTNGLFEKFPPTCIIAGGAEQLVDGIRVLRDRLIADNGKEKIVYWEYPDATHDFLMTTYHEPERSEAQKGLAEWFDGVFECKTSSN</sequence>
<dbReference type="SUPFAM" id="SSF53474">
    <property type="entry name" value="alpha/beta-Hydrolases"/>
    <property type="match status" value="1"/>
</dbReference>
<keyword evidence="2" id="KW-0812">Transmembrane</keyword>
<evidence type="ECO:0000256" key="2">
    <source>
        <dbReference type="SAM" id="Phobius"/>
    </source>
</evidence>
<dbReference type="EMBL" id="KN839887">
    <property type="protein sequence ID" value="KIJ59491.1"/>
    <property type="molecule type" value="Genomic_DNA"/>
</dbReference>
<organism evidence="4 5">
    <name type="scientific">Hydnomerulius pinastri MD-312</name>
    <dbReference type="NCBI Taxonomy" id="994086"/>
    <lineage>
        <taxon>Eukaryota</taxon>
        <taxon>Fungi</taxon>
        <taxon>Dikarya</taxon>
        <taxon>Basidiomycota</taxon>
        <taxon>Agaricomycotina</taxon>
        <taxon>Agaricomycetes</taxon>
        <taxon>Agaricomycetidae</taxon>
        <taxon>Boletales</taxon>
        <taxon>Boletales incertae sedis</taxon>
        <taxon>Leucogyrophana</taxon>
    </lineage>
</organism>
<keyword evidence="2" id="KW-1133">Transmembrane helix</keyword>
<evidence type="ECO:0000313" key="5">
    <source>
        <dbReference type="Proteomes" id="UP000053820"/>
    </source>
</evidence>
<dbReference type="Pfam" id="PF07859">
    <property type="entry name" value="Abhydrolase_3"/>
    <property type="match status" value="1"/>
</dbReference>
<name>A0A0C9W8R8_9AGAM</name>